<evidence type="ECO:0000313" key="1">
    <source>
        <dbReference type="EMBL" id="KYF70214.1"/>
    </source>
</evidence>
<dbReference type="AlphaFoldDB" id="A0A150QQI0"/>
<name>A0A150QQI0_SORCE</name>
<dbReference type="RefSeq" id="WP_061607783.1">
    <property type="nucleotide sequence ID" value="NZ_JEMA01000413.1"/>
</dbReference>
<dbReference type="OrthoDB" id="5512825at2"/>
<comment type="caution">
    <text evidence="1">The sequence shown here is derived from an EMBL/GenBank/DDBJ whole genome shotgun (WGS) entry which is preliminary data.</text>
</comment>
<proteinExistence type="predicted"/>
<dbReference type="Proteomes" id="UP000075260">
    <property type="component" value="Unassembled WGS sequence"/>
</dbReference>
<dbReference type="EMBL" id="JEMA01000413">
    <property type="protein sequence ID" value="KYF70214.1"/>
    <property type="molecule type" value="Genomic_DNA"/>
</dbReference>
<accession>A0A150QQI0</accession>
<protein>
    <submittedName>
        <fullName evidence="1">Uncharacterized protein</fullName>
    </submittedName>
</protein>
<gene>
    <name evidence="1" type="ORF">BE15_28270</name>
</gene>
<sequence>MRDHSKNRLALITGRYAARQQEKLEGDRRAFDDAFRAARDAVIRPVLDEIAAELRSAGHAPRVACDEAPETPSIELLLGIRGVSAAPRGDLIAFSVIQRRAAPEILAYLVVRPPPMDLLRFASAAEITAYQVEQLVVDAIEHIFACRSI</sequence>
<reference evidence="1 2" key="1">
    <citation type="submission" date="2014-02" db="EMBL/GenBank/DDBJ databases">
        <title>The small core and large imbalanced accessory genome model reveals a collaborative survival strategy of Sorangium cellulosum strains in nature.</title>
        <authorList>
            <person name="Han K."/>
            <person name="Peng R."/>
            <person name="Blom J."/>
            <person name="Li Y.-Z."/>
        </authorList>
    </citation>
    <scope>NUCLEOTIDE SEQUENCE [LARGE SCALE GENOMIC DNA]</scope>
    <source>
        <strain evidence="1 2">So0008-312</strain>
    </source>
</reference>
<evidence type="ECO:0000313" key="2">
    <source>
        <dbReference type="Proteomes" id="UP000075260"/>
    </source>
</evidence>
<organism evidence="1 2">
    <name type="scientific">Sorangium cellulosum</name>
    <name type="common">Polyangium cellulosum</name>
    <dbReference type="NCBI Taxonomy" id="56"/>
    <lineage>
        <taxon>Bacteria</taxon>
        <taxon>Pseudomonadati</taxon>
        <taxon>Myxococcota</taxon>
        <taxon>Polyangia</taxon>
        <taxon>Polyangiales</taxon>
        <taxon>Polyangiaceae</taxon>
        <taxon>Sorangium</taxon>
    </lineage>
</organism>